<feature type="signal peptide" evidence="10">
    <location>
        <begin position="1"/>
        <end position="25"/>
    </location>
</feature>
<dbReference type="Gene3D" id="2.160.20.10">
    <property type="entry name" value="Single-stranded right-handed beta-helix, Pectin lyase-like"/>
    <property type="match status" value="1"/>
</dbReference>
<reference evidence="12" key="2">
    <citation type="submission" date="2025-08" db="UniProtKB">
        <authorList>
            <consortium name="RefSeq"/>
        </authorList>
    </citation>
    <scope>IDENTIFICATION</scope>
    <source>
        <tissue evidence="12">Leaves</tissue>
    </source>
</reference>
<dbReference type="SMART" id="SM00710">
    <property type="entry name" value="PbH1"/>
    <property type="match status" value="5"/>
</dbReference>
<evidence type="ECO:0000256" key="5">
    <source>
        <dbReference type="ARBA" id="ARBA00022801"/>
    </source>
</evidence>
<dbReference type="InterPro" id="IPR011050">
    <property type="entry name" value="Pectin_lyase_fold/virulence"/>
</dbReference>
<keyword evidence="7" id="KW-0961">Cell wall biogenesis/degradation</keyword>
<keyword evidence="4" id="KW-0964">Secreted</keyword>
<dbReference type="Proteomes" id="UP001652660">
    <property type="component" value="Chromosome 3c"/>
</dbReference>
<dbReference type="SUPFAM" id="SSF51126">
    <property type="entry name" value="Pectin lyase-like"/>
    <property type="match status" value="1"/>
</dbReference>
<dbReference type="FunFam" id="2.160.20.10:FF:000004">
    <property type="entry name" value="Pectin lyase-like superfamily protein"/>
    <property type="match status" value="1"/>
</dbReference>
<accession>A0A6P6WK09</accession>
<evidence type="ECO:0000256" key="6">
    <source>
        <dbReference type="ARBA" id="ARBA00023295"/>
    </source>
</evidence>
<evidence type="ECO:0000256" key="1">
    <source>
        <dbReference type="ARBA" id="ARBA00004191"/>
    </source>
</evidence>
<dbReference type="OrthoDB" id="187139at2759"/>
<reference evidence="11" key="1">
    <citation type="journal article" date="2025" name="Foods">
        <title>Unveiling the Microbial Signatures of Arabica Coffee Cherries: Insights into Ripeness Specific Diversity, Functional Traits, and Implications for Quality and Safety.</title>
        <authorList>
            <consortium name="RefSeq"/>
            <person name="Tenea G.N."/>
            <person name="Cifuentes V."/>
            <person name="Reyes P."/>
            <person name="Cevallos-Vallejos M."/>
        </authorList>
    </citation>
    <scope>NUCLEOTIDE SEQUENCE [LARGE SCALE GENOMIC DNA]</scope>
</reference>
<protein>
    <submittedName>
        <fullName evidence="12">Polygalacturonase-like</fullName>
    </submittedName>
</protein>
<comment type="similarity">
    <text evidence="2 9">Belongs to the glycosyl hydrolase 28 family.</text>
</comment>
<feature type="chain" id="PRO_5027595603" evidence="10">
    <location>
        <begin position="26"/>
        <end position="391"/>
    </location>
</feature>
<name>A0A6P6WK09_COFAR</name>
<evidence type="ECO:0000256" key="3">
    <source>
        <dbReference type="ARBA" id="ARBA00022512"/>
    </source>
</evidence>
<dbReference type="InterPro" id="IPR006626">
    <property type="entry name" value="PbH1"/>
</dbReference>
<keyword evidence="5 9" id="KW-0378">Hydrolase</keyword>
<evidence type="ECO:0000256" key="10">
    <source>
        <dbReference type="SAM" id="SignalP"/>
    </source>
</evidence>
<evidence type="ECO:0000256" key="9">
    <source>
        <dbReference type="RuleBase" id="RU361169"/>
    </source>
</evidence>
<dbReference type="PANTHER" id="PTHR31375">
    <property type="match status" value="1"/>
</dbReference>
<evidence type="ECO:0000256" key="8">
    <source>
        <dbReference type="PROSITE-ProRule" id="PRU10052"/>
    </source>
</evidence>
<dbReference type="GeneID" id="113733791"/>
<gene>
    <name evidence="12" type="primary">LOC113733791</name>
</gene>
<dbReference type="Pfam" id="PF00295">
    <property type="entry name" value="Glyco_hydro_28"/>
    <property type="match status" value="1"/>
</dbReference>
<keyword evidence="3" id="KW-0134">Cell wall</keyword>
<dbReference type="PROSITE" id="PS00502">
    <property type="entry name" value="POLYGALACTURONASE"/>
    <property type="match status" value="1"/>
</dbReference>
<evidence type="ECO:0000313" key="11">
    <source>
        <dbReference type="Proteomes" id="UP001652660"/>
    </source>
</evidence>
<dbReference type="AlphaFoldDB" id="A0A6P6WK09"/>
<evidence type="ECO:0000256" key="7">
    <source>
        <dbReference type="ARBA" id="ARBA00023316"/>
    </source>
</evidence>
<dbReference type="InterPro" id="IPR012334">
    <property type="entry name" value="Pectin_lyas_fold"/>
</dbReference>
<evidence type="ECO:0000256" key="2">
    <source>
        <dbReference type="ARBA" id="ARBA00008834"/>
    </source>
</evidence>
<dbReference type="GO" id="GO:0005975">
    <property type="term" value="P:carbohydrate metabolic process"/>
    <property type="evidence" value="ECO:0007669"/>
    <property type="project" value="InterPro"/>
</dbReference>
<keyword evidence="10" id="KW-0732">Signal</keyword>
<comment type="subcellular location">
    <subcellularLocation>
        <location evidence="1">Secreted</location>
        <location evidence="1">Cell wall</location>
    </subcellularLocation>
</comment>
<dbReference type="RefSeq" id="XP_027115768.1">
    <property type="nucleotide sequence ID" value="XM_027259967.1"/>
</dbReference>
<dbReference type="GO" id="GO:0071555">
    <property type="term" value="P:cell wall organization"/>
    <property type="evidence" value="ECO:0007669"/>
    <property type="project" value="UniProtKB-KW"/>
</dbReference>
<evidence type="ECO:0000256" key="4">
    <source>
        <dbReference type="ARBA" id="ARBA00022525"/>
    </source>
</evidence>
<dbReference type="GO" id="GO:0004650">
    <property type="term" value="F:polygalacturonase activity"/>
    <property type="evidence" value="ECO:0007669"/>
    <property type="project" value="InterPro"/>
</dbReference>
<keyword evidence="6 9" id="KW-0326">Glycosidase</keyword>
<sequence>MANPICISGILFLSIFSLYSPLIAAYNVVNFGARGDGRTDSTAAFLRAWMSACSSASPATVYVPRGNFLIRAVSFSGPCRSRIQFQIDGTLVAPDNYYVIGNSGFWILFYKVSRLTISGGTIDARGNGFWSCRKNGNNCPAGARSMMLMWCNDVLVSGLTSYNSQTIHIGIDNSSNMKLQNLKITAPSGSPNTDGIHVESSTGVTIVGSTIKTGDDCISIGPGTMNLWISNIGCGPGHGISIGSLGNSYHEAGVQNVTVTDSVFTNTENGVRIKSWAKPGGSYARSLLFKNLIMTSVAYPIIIDQKYCPDNSCPHQSSGVKVSQVIYRNIKGTSATQQAVKFDCSSSNPCSGIILQDIKLTYLNRFYKPTVAYCSNAIGRQSGAVFPKSCF</sequence>
<feature type="active site" evidence="8">
    <location>
        <position position="238"/>
    </location>
</feature>
<evidence type="ECO:0000313" key="12">
    <source>
        <dbReference type="RefSeq" id="XP_027115768.1"/>
    </source>
</evidence>
<dbReference type="InterPro" id="IPR000743">
    <property type="entry name" value="Glyco_hydro_28"/>
</dbReference>
<keyword evidence="11" id="KW-1185">Reference proteome</keyword>
<organism evidence="11 12">
    <name type="scientific">Coffea arabica</name>
    <name type="common">Arabian coffee</name>
    <dbReference type="NCBI Taxonomy" id="13443"/>
    <lineage>
        <taxon>Eukaryota</taxon>
        <taxon>Viridiplantae</taxon>
        <taxon>Streptophyta</taxon>
        <taxon>Embryophyta</taxon>
        <taxon>Tracheophyta</taxon>
        <taxon>Spermatophyta</taxon>
        <taxon>Magnoliopsida</taxon>
        <taxon>eudicotyledons</taxon>
        <taxon>Gunneridae</taxon>
        <taxon>Pentapetalae</taxon>
        <taxon>asterids</taxon>
        <taxon>lamiids</taxon>
        <taxon>Gentianales</taxon>
        <taxon>Rubiaceae</taxon>
        <taxon>Ixoroideae</taxon>
        <taxon>Gardenieae complex</taxon>
        <taxon>Bertiereae - Coffeeae clade</taxon>
        <taxon>Coffeeae</taxon>
        <taxon>Coffea</taxon>
    </lineage>
</organism>
<proteinExistence type="inferred from homology"/>